<evidence type="ECO:0000256" key="3">
    <source>
        <dbReference type="ARBA" id="ARBA00022692"/>
    </source>
</evidence>
<dbReference type="InterPro" id="IPR052029">
    <property type="entry name" value="PpiD_chaperone"/>
</dbReference>
<keyword evidence="4 8" id="KW-1133">Transmembrane helix</keyword>
<feature type="transmembrane region" description="Helical" evidence="8">
    <location>
        <begin position="12"/>
        <end position="33"/>
    </location>
</feature>
<comment type="caution">
    <text evidence="10">The sequence shown here is derived from an EMBL/GenBank/DDBJ whole genome shotgun (WGS) entry which is preliminary data.</text>
</comment>
<gene>
    <name evidence="10" type="ORF">SCF082_LOCUS34892</name>
</gene>
<dbReference type="SUPFAM" id="SSF54534">
    <property type="entry name" value="FKBP-like"/>
    <property type="match status" value="1"/>
</dbReference>
<keyword evidence="2" id="KW-1003">Cell membrane</keyword>
<dbReference type="SUPFAM" id="SSF109998">
    <property type="entry name" value="Triger factor/SurA peptide-binding domain-like"/>
    <property type="match status" value="1"/>
</dbReference>
<evidence type="ECO:0000313" key="11">
    <source>
        <dbReference type="Proteomes" id="UP001642464"/>
    </source>
</evidence>
<dbReference type="Pfam" id="PF13145">
    <property type="entry name" value="Rotamase_2"/>
    <property type="match status" value="1"/>
</dbReference>
<evidence type="ECO:0000256" key="2">
    <source>
        <dbReference type="ARBA" id="ARBA00022475"/>
    </source>
</evidence>
<dbReference type="InterPro" id="IPR000297">
    <property type="entry name" value="PPIase_PpiC"/>
</dbReference>
<dbReference type="EMBL" id="CAXAMM010032541">
    <property type="protein sequence ID" value="CAK9069887.1"/>
    <property type="molecule type" value="Genomic_DNA"/>
</dbReference>
<comment type="subcellular location">
    <subcellularLocation>
        <location evidence="1">Cell membrane</location>
        <topology evidence="1">Single-pass type II membrane protein</topology>
    </subcellularLocation>
</comment>
<evidence type="ECO:0000313" key="10">
    <source>
        <dbReference type="EMBL" id="CAK9069887.1"/>
    </source>
</evidence>
<evidence type="ECO:0000256" key="5">
    <source>
        <dbReference type="ARBA" id="ARBA00023136"/>
    </source>
</evidence>
<comment type="similarity">
    <text evidence="7">Belongs to the PpiD chaperone family.</text>
</comment>
<dbReference type="PANTHER" id="PTHR47529:SF1">
    <property type="entry name" value="PERIPLASMIC CHAPERONE PPID"/>
    <property type="match status" value="1"/>
</dbReference>
<feature type="non-terminal residue" evidence="10">
    <location>
        <position position="356"/>
    </location>
</feature>
<feature type="domain" description="PpiC" evidence="9">
    <location>
        <begin position="247"/>
        <end position="353"/>
    </location>
</feature>
<evidence type="ECO:0000259" key="9">
    <source>
        <dbReference type="Pfam" id="PF13145"/>
    </source>
</evidence>
<dbReference type="Gene3D" id="1.10.4030.10">
    <property type="entry name" value="Porin chaperone SurA, peptide-binding domain"/>
    <property type="match status" value="1"/>
</dbReference>
<keyword evidence="3 8" id="KW-0812">Transmembrane</keyword>
<dbReference type="Proteomes" id="UP001642464">
    <property type="component" value="Unassembled WGS sequence"/>
</dbReference>
<keyword evidence="6" id="KW-0143">Chaperone</keyword>
<sequence>MAAKAKRKISNFFVWIILGLLIVALAGFGVSGFGGNVRSVAAVGESEVDVNLYARALQRDISQLTQARGDTVTFAEAQSLGLDRAILQGLLAQAALDESARLAGLSVGDGTVSEQILSLPNFIGADGTFDRQAYQFALENSGMSVAQFEQSIRNDMARNLLQGAVVAGVRPQPAFVDAIYSYVAERRAFTYAVLGEADLTEPVETPDDTAVRAYYDAHPEEFTAPELRRITYAILTPDMLIDSVELDEDALRVLYDERSSQYNRPAMRMVDRLGFADEAAAAEAKRAIDAGETTFDALVAERGLTPSDVDLNTVTQAQLDGAGAEVFALQEPGVVGPLPSSIGPALFQVNAILMEQ</sequence>
<evidence type="ECO:0000256" key="6">
    <source>
        <dbReference type="ARBA" id="ARBA00023186"/>
    </source>
</evidence>
<keyword evidence="5 8" id="KW-0472">Membrane</keyword>
<dbReference type="InterPro" id="IPR027304">
    <property type="entry name" value="Trigger_fact/SurA_dom_sf"/>
</dbReference>
<dbReference type="Pfam" id="PF13624">
    <property type="entry name" value="SurA_N_3"/>
    <property type="match status" value="1"/>
</dbReference>
<organism evidence="10 11">
    <name type="scientific">Durusdinium trenchii</name>
    <dbReference type="NCBI Taxonomy" id="1381693"/>
    <lineage>
        <taxon>Eukaryota</taxon>
        <taxon>Sar</taxon>
        <taxon>Alveolata</taxon>
        <taxon>Dinophyceae</taxon>
        <taxon>Suessiales</taxon>
        <taxon>Symbiodiniaceae</taxon>
        <taxon>Durusdinium</taxon>
    </lineage>
</organism>
<keyword evidence="11" id="KW-1185">Reference proteome</keyword>
<evidence type="ECO:0000256" key="4">
    <source>
        <dbReference type="ARBA" id="ARBA00022989"/>
    </source>
</evidence>
<protein>
    <submittedName>
        <fullName evidence="10">Periplasmic chaperone PpiD (Periplasmic folding chaperone)</fullName>
    </submittedName>
</protein>
<evidence type="ECO:0000256" key="1">
    <source>
        <dbReference type="ARBA" id="ARBA00004401"/>
    </source>
</evidence>
<proteinExistence type="inferred from homology"/>
<accession>A0ABP0P4M8</accession>
<dbReference type="PANTHER" id="PTHR47529">
    <property type="entry name" value="PEPTIDYL-PROLYL CIS-TRANS ISOMERASE D"/>
    <property type="match status" value="1"/>
</dbReference>
<reference evidence="10 11" key="1">
    <citation type="submission" date="2024-02" db="EMBL/GenBank/DDBJ databases">
        <authorList>
            <person name="Chen Y."/>
            <person name="Shah S."/>
            <person name="Dougan E. K."/>
            <person name="Thang M."/>
            <person name="Chan C."/>
        </authorList>
    </citation>
    <scope>NUCLEOTIDE SEQUENCE [LARGE SCALE GENOMIC DNA]</scope>
</reference>
<evidence type="ECO:0000256" key="8">
    <source>
        <dbReference type="SAM" id="Phobius"/>
    </source>
</evidence>
<evidence type="ECO:0000256" key="7">
    <source>
        <dbReference type="ARBA" id="ARBA00038408"/>
    </source>
</evidence>
<name>A0ABP0P4M8_9DINO</name>